<sequence>MKIMKTTHQKTAYTFCLYVLLILCSHLTFAQKPQKENSNCVSEAEQSYRSGQIEDIRSKLPACLENSRVTAETRIRGYRLLAITYLYFNENQEAEKYMKLLLKMDPEYKVDENQDPPEFIQLYGTFRTKPILLFGLHVGLNSSFVHVQNNYSLDNTSTSLGKYSSGIGITGGISVEFAIWDHLSLITGLDYQTTQYEYQKEQFGYSTLDYLEKSTWVGLPVGAKFYITNSKFRLYTQATLSFQYLLSANATPSRSDNMGEILGNQTVVGPSIDILAQREKLNMLIDFGLGFNWKGIVGPGYFTGLISYSYGLINVANPTTRFDNTELIYDYNYVSNDFSLNSFSLKLGYAIPIYKPKVLKRKTN</sequence>
<evidence type="ECO:0000313" key="3">
    <source>
        <dbReference type="EMBL" id="UXX77723.1"/>
    </source>
</evidence>
<evidence type="ECO:0000259" key="2">
    <source>
        <dbReference type="Pfam" id="PF13568"/>
    </source>
</evidence>
<keyword evidence="4" id="KW-1185">Reference proteome</keyword>
<feature type="chain" id="PRO_5047154962" evidence="1">
    <location>
        <begin position="31"/>
        <end position="364"/>
    </location>
</feature>
<keyword evidence="1" id="KW-0732">Signal</keyword>
<dbReference type="Proteomes" id="UP001062165">
    <property type="component" value="Chromosome"/>
</dbReference>
<feature type="signal peptide" evidence="1">
    <location>
        <begin position="1"/>
        <end position="30"/>
    </location>
</feature>
<feature type="domain" description="Outer membrane protein beta-barrel" evidence="2">
    <location>
        <begin position="133"/>
        <end position="316"/>
    </location>
</feature>
<evidence type="ECO:0000313" key="4">
    <source>
        <dbReference type="Proteomes" id="UP001062165"/>
    </source>
</evidence>
<accession>A0ABY6CV26</accession>
<proteinExistence type="predicted"/>
<name>A0ABY6CV26_9BACT</name>
<dbReference type="InterPro" id="IPR025665">
    <property type="entry name" value="Beta-barrel_OMP_2"/>
</dbReference>
<gene>
    <name evidence="3" type="ORF">N7E81_10115</name>
</gene>
<evidence type="ECO:0000256" key="1">
    <source>
        <dbReference type="SAM" id="SignalP"/>
    </source>
</evidence>
<dbReference type="EMBL" id="CP106735">
    <property type="protein sequence ID" value="UXX77723.1"/>
    <property type="molecule type" value="Genomic_DNA"/>
</dbReference>
<dbReference type="Pfam" id="PF13568">
    <property type="entry name" value="OMP_b-brl_2"/>
    <property type="match status" value="1"/>
</dbReference>
<reference evidence="3" key="1">
    <citation type="submission" date="2022-10" db="EMBL/GenBank/DDBJ databases">
        <title>Comparative genomics and taxonomic characterization of three novel marine species of genus Reichenbachiella exhibiting antioxidant and polysaccharide degradation activities.</title>
        <authorList>
            <person name="Muhammad N."/>
            <person name="Lee Y.-J."/>
            <person name="Ko J."/>
            <person name="Kim S.-G."/>
        </authorList>
    </citation>
    <scope>NUCLEOTIDE SEQUENCE</scope>
    <source>
        <strain evidence="3">Wsw4-B4</strain>
    </source>
</reference>
<organism evidence="3 4">
    <name type="scientific">Reichenbachiella carrageenanivorans</name>
    <dbReference type="NCBI Taxonomy" id="2979869"/>
    <lineage>
        <taxon>Bacteria</taxon>
        <taxon>Pseudomonadati</taxon>
        <taxon>Bacteroidota</taxon>
        <taxon>Cytophagia</taxon>
        <taxon>Cytophagales</taxon>
        <taxon>Reichenbachiellaceae</taxon>
        <taxon>Reichenbachiella</taxon>
    </lineage>
</organism>
<protein>
    <submittedName>
        <fullName evidence="3">PorT family protein</fullName>
    </submittedName>
</protein>
<dbReference type="RefSeq" id="WP_263049470.1">
    <property type="nucleotide sequence ID" value="NZ_CP106735.1"/>
</dbReference>